<dbReference type="EMBL" id="CP150484">
    <property type="protein sequence ID" value="WYW19543.1"/>
    <property type="molecule type" value="Genomic_DNA"/>
</dbReference>
<evidence type="ECO:0000313" key="2">
    <source>
        <dbReference type="Proteomes" id="UP001456344"/>
    </source>
</evidence>
<protein>
    <submittedName>
        <fullName evidence="1">4-hydroxy-2-oxovalerate aldolase</fullName>
        <ecNumber evidence="1">4.1.3.39</ecNumber>
    </submittedName>
</protein>
<organism evidence="1 2">
    <name type="scientific">Amycolatopsis coloradensis</name>
    <dbReference type="NCBI Taxonomy" id="76021"/>
    <lineage>
        <taxon>Bacteria</taxon>
        <taxon>Bacillati</taxon>
        <taxon>Actinomycetota</taxon>
        <taxon>Actinomycetes</taxon>
        <taxon>Pseudonocardiales</taxon>
        <taxon>Pseudonocardiaceae</taxon>
        <taxon>Amycolatopsis</taxon>
    </lineage>
</organism>
<name>A0ACD5BJF2_9PSEU</name>
<reference evidence="1" key="1">
    <citation type="submission" date="2023-10" db="EMBL/GenBank/DDBJ databases">
        <title>Whole genome sequencing of actinobacterial strain Amycolatopsis sp. (BCA-696) identifies the underlying plant growth-promoting genes.</title>
        <authorList>
            <person name="Gandham P."/>
            <person name="Vadla N."/>
            <person name="Saji A."/>
            <person name="Srinivas V."/>
            <person name="Ruperao P."/>
            <person name="Selvanayagam S."/>
            <person name="Saxena R.K."/>
            <person name="Rathore A."/>
            <person name="Gopalakrishnan S."/>
            <person name="Thakur V."/>
        </authorList>
    </citation>
    <scope>NUCLEOTIDE SEQUENCE</scope>
    <source>
        <strain evidence="1">BCA-696</strain>
    </source>
</reference>
<keyword evidence="1" id="KW-0456">Lyase</keyword>
<dbReference type="Proteomes" id="UP001456344">
    <property type="component" value="Chromosome"/>
</dbReference>
<keyword evidence="2" id="KW-1185">Reference proteome</keyword>
<dbReference type="EC" id="4.1.3.39" evidence="1"/>
<accession>A0ACD5BJF2</accession>
<evidence type="ECO:0000313" key="1">
    <source>
        <dbReference type="EMBL" id="WYW19543.1"/>
    </source>
</evidence>
<gene>
    <name evidence="1" type="primary">dmpG</name>
    <name evidence="1" type="ORF">LCL61_28760</name>
</gene>
<sequence length="337" mass="35271">MNPPEIILYDVTLRDGQHAIAHQLNETQIRRYAEAADLAGVPIVEVGHGNGLGASSLQIGRALTSDRVMLETVRGALKSAKLAAFLCPGLGTFTDIELAKECGADILRLGVHSTLADFCESYVEKTLEEGFECHVVMLLSHMASAEKLARSATLLAGYGCTAIGLMDSAGYLLPDEVRERITAMADAVPGVALSFHAHNNLGLATANSIAALEAGATIIDASSRGFGAGAGNAQLEVICAVAQRLGKRTGVDLNRCLDAAELAAAELVRSFPLIDSASLVSGLAGVFSGFKRKVLKAAADYGVSPWDIFVELGRMQAIAGQEDLIPEAAGRVRQAVS</sequence>
<proteinExistence type="predicted"/>